<keyword evidence="1" id="KW-1133">Transmembrane helix</keyword>
<dbReference type="EMBL" id="DACSUM010000007">
    <property type="protein sequence ID" value="HAT3580925.1"/>
    <property type="molecule type" value="Genomic_DNA"/>
</dbReference>
<comment type="caution">
    <text evidence="2">The sequence shown here is derived from an EMBL/GenBank/DDBJ whole genome shotgun (WGS) entry which is preliminary data.</text>
</comment>
<reference evidence="2" key="1">
    <citation type="journal article" date="2018" name="Genome Biol.">
        <title>SKESA: strategic k-mer extension for scrupulous assemblies.</title>
        <authorList>
            <person name="Souvorov A."/>
            <person name="Agarwala R."/>
            <person name="Lipman D.J."/>
        </authorList>
    </citation>
    <scope>NUCLEOTIDE SEQUENCE</scope>
    <source>
        <strain evidence="2">CAVp300</strain>
    </source>
</reference>
<dbReference type="NCBIfam" id="NF038235">
    <property type="entry name" value="retron_Ec48_2TM"/>
    <property type="match status" value="1"/>
</dbReference>
<reference evidence="2" key="2">
    <citation type="submission" date="2020-10" db="EMBL/GenBank/DDBJ databases">
        <authorList>
            <consortium name="NCBI Pathogen Detection Project"/>
        </authorList>
    </citation>
    <scope>NUCLEOTIDE SEQUENCE</scope>
    <source>
        <strain evidence="2">CAVp300</strain>
    </source>
</reference>
<feature type="transmembrane region" description="Helical" evidence="1">
    <location>
        <begin position="61"/>
        <end position="84"/>
    </location>
</feature>
<feature type="transmembrane region" description="Helical" evidence="1">
    <location>
        <begin position="113"/>
        <end position="138"/>
    </location>
</feature>
<evidence type="ECO:0000313" key="3">
    <source>
        <dbReference type="Proteomes" id="UP000867740"/>
    </source>
</evidence>
<evidence type="ECO:0000256" key="1">
    <source>
        <dbReference type="SAM" id="Phobius"/>
    </source>
</evidence>
<keyword evidence="1" id="KW-0812">Transmembrane</keyword>
<dbReference type="RefSeq" id="WP_139153693.1">
    <property type="nucleotide sequence ID" value="NZ_CABMNU010000005.1"/>
</dbReference>
<protein>
    <submittedName>
        <fullName evidence="2">Uncharacterized protein</fullName>
    </submittedName>
</protein>
<dbReference type="Proteomes" id="UP000867740">
    <property type="component" value="Unassembled WGS sequence"/>
</dbReference>
<name>A0A9P3T5F4_KLUIN</name>
<keyword evidence="1" id="KW-0472">Membrane</keyword>
<dbReference type="AlphaFoldDB" id="A0A9P3T5F4"/>
<dbReference type="InterPro" id="IPR053597">
    <property type="entry name" value="Retron_Ec48_antiviral"/>
</dbReference>
<organism evidence="2 3">
    <name type="scientific">Kluyvera intermedia</name>
    <name type="common">Enterobacter intermedius</name>
    <dbReference type="NCBI Taxonomy" id="61648"/>
    <lineage>
        <taxon>Bacteria</taxon>
        <taxon>Pseudomonadati</taxon>
        <taxon>Pseudomonadota</taxon>
        <taxon>Gammaproteobacteria</taxon>
        <taxon>Enterobacterales</taxon>
        <taxon>Enterobacteriaceae</taxon>
        <taxon>Kluyvera</taxon>
    </lineage>
</organism>
<sequence>MSFKHKINRYFLKRKISFYKKRIRIQNAFKNKCKSLLISLKSFIDSIPLGDFGKDKEIRNLTLIILCVLLVGIFLSIIISFLTIVEEKLYAKDFCFSNKCIDYFFKNFNGVSIILQSIAWLITLITTVGGVFIALMTYKIGVKNSSLTNHISHLNMFRDYVNAEIAKRKFISPDKINIYKWYSLIFPLSKKGDVSVSSNYEEKINGIIDVVKEANAKITEPDGKYIYTHHQVMMRDAIGLLGIKISTGPKNDFILIEEQVFELIDCINLTFTDISVELSGLRRAYV</sequence>
<proteinExistence type="predicted"/>
<evidence type="ECO:0000313" key="2">
    <source>
        <dbReference type="EMBL" id="HAT3580925.1"/>
    </source>
</evidence>
<accession>A0A9P3T5F4</accession>
<gene>
    <name evidence="2" type="ORF">I8531_001197</name>
</gene>